<evidence type="ECO:0000256" key="1">
    <source>
        <dbReference type="SAM" id="SignalP"/>
    </source>
</evidence>
<dbReference type="PROSITE" id="PS51257">
    <property type="entry name" value="PROKAR_LIPOPROTEIN"/>
    <property type="match status" value="1"/>
</dbReference>
<feature type="signal peptide" evidence="1">
    <location>
        <begin position="1"/>
        <end position="25"/>
    </location>
</feature>
<dbReference type="InterPro" id="IPR001087">
    <property type="entry name" value="GDSL"/>
</dbReference>
<name>A0ABU3PAM7_9BURK</name>
<gene>
    <name evidence="2" type="ORF">RQP53_10230</name>
</gene>
<dbReference type="Gene3D" id="3.40.50.1110">
    <property type="entry name" value="SGNH hydrolase"/>
    <property type="match status" value="1"/>
</dbReference>
<keyword evidence="2" id="KW-0378">Hydrolase</keyword>
<dbReference type="Pfam" id="PF00657">
    <property type="entry name" value="Lipase_GDSL"/>
    <property type="match status" value="1"/>
</dbReference>
<keyword evidence="3" id="KW-1185">Reference proteome</keyword>
<evidence type="ECO:0000313" key="2">
    <source>
        <dbReference type="EMBL" id="MDT8999642.1"/>
    </source>
</evidence>
<sequence length="318" mass="33616">MKSFKQGVRRLGCALLCVAALGVVAGCGGGTQQIDPFVATRLITFGDEFSLLTPEGKKLSINEVDPSSGALLCRSNPTWVQALAAMYGLIYAECNPDNYAAPQAKMYAASGAKVADVQKQLDQFFSVSTVDSKTLVTMLAGANDVLDLYRQFPTQSQASLLVAAEAAGQLMADQVNRIANAGGRVIVVTVPDMGLTPFALKERLAKGDIDRAAFLTALTAAFNTKLRLSVVQDGHFVGLVLGDEAVQSIVKFPGAYGFANVTEPACLSSVALKDCTSKTLLSEASPTTWLWSSDTMLSYGGQSRIGLLAQTRARGNPF</sequence>
<dbReference type="InterPro" id="IPR036514">
    <property type="entry name" value="SGNH_hydro_sf"/>
</dbReference>
<keyword evidence="1" id="KW-0732">Signal</keyword>
<feature type="chain" id="PRO_5046746664" evidence="1">
    <location>
        <begin position="26"/>
        <end position="318"/>
    </location>
</feature>
<evidence type="ECO:0000313" key="3">
    <source>
        <dbReference type="Proteomes" id="UP001246372"/>
    </source>
</evidence>
<dbReference type="Proteomes" id="UP001246372">
    <property type="component" value="Unassembled WGS sequence"/>
</dbReference>
<proteinExistence type="predicted"/>
<dbReference type="GO" id="GO:0016787">
    <property type="term" value="F:hydrolase activity"/>
    <property type="evidence" value="ECO:0007669"/>
    <property type="project" value="UniProtKB-KW"/>
</dbReference>
<dbReference type="RefSeq" id="WP_315650200.1">
    <property type="nucleotide sequence ID" value="NZ_JAVXZY010000003.1"/>
</dbReference>
<comment type="caution">
    <text evidence="2">The sequence shown here is derived from an EMBL/GenBank/DDBJ whole genome shotgun (WGS) entry which is preliminary data.</text>
</comment>
<dbReference type="EMBL" id="JAVXZY010000003">
    <property type="protein sequence ID" value="MDT8999642.1"/>
    <property type="molecule type" value="Genomic_DNA"/>
</dbReference>
<accession>A0ABU3PAM7</accession>
<dbReference type="SUPFAM" id="SSF52266">
    <property type="entry name" value="SGNH hydrolase"/>
    <property type="match status" value="1"/>
</dbReference>
<organism evidence="2 3">
    <name type="scientific">Roseateles aquae</name>
    <dbReference type="NCBI Taxonomy" id="3077235"/>
    <lineage>
        <taxon>Bacteria</taxon>
        <taxon>Pseudomonadati</taxon>
        <taxon>Pseudomonadota</taxon>
        <taxon>Betaproteobacteria</taxon>
        <taxon>Burkholderiales</taxon>
        <taxon>Sphaerotilaceae</taxon>
        <taxon>Roseateles</taxon>
    </lineage>
</organism>
<reference evidence="2" key="1">
    <citation type="submission" date="2023-09" db="EMBL/GenBank/DDBJ databases">
        <title>Paucibacter sp. APW11 Genome sequencing and assembly.</title>
        <authorList>
            <person name="Kim I."/>
        </authorList>
    </citation>
    <scope>NUCLEOTIDE SEQUENCE</scope>
    <source>
        <strain evidence="2">APW11</strain>
    </source>
</reference>
<protein>
    <submittedName>
        <fullName evidence="2">SGNH/GDSL hydrolase family protein</fullName>
    </submittedName>
</protein>